<dbReference type="EMBL" id="CP106793">
    <property type="protein sequence ID" value="UXY17852.1"/>
    <property type="molecule type" value="Genomic_DNA"/>
</dbReference>
<dbReference type="PANTHER" id="PTHR33495:SF2">
    <property type="entry name" value="ANTI-SIGMA FACTOR ANTAGONIST TM_1081-RELATED"/>
    <property type="match status" value="1"/>
</dbReference>
<dbReference type="Pfam" id="PF01740">
    <property type="entry name" value="STAS"/>
    <property type="match status" value="1"/>
</dbReference>
<gene>
    <name evidence="4" type="ORF">N8I84_03215</name>
</gene>
<evidence type="ECO:0000256" key="2">
    <source>
        <dbReference type="RuleBase" id="RU003749"/>
    </source>
</evidence>
<name>A0ABY6DV05_9ACTN</name>
<dbReference type="Proteomes" id="UP001061298">
    <property type="component" value="Chromosome"/>
</dbReference>
<sequence length="106" mass="11409">MTTSTDGVHVLTVAGEIDHDTAPPLQRALDLSHMGTPPRVVVDMRQVTFMDSAGINLLVAAHQATTQAGGWLRLASAQDSVLRTLHIVELDTIINCYPTLRDALHG</sequence>
<dbReference type="PROSITE" id="PS50801">
    <property type="entry name" value="STAS"/>
    <property type="match status" value="1"/>
</dbReference>
<evidence type="ECO:0000313" key="4">
    <source>
        <dbReference type="EMBL" id="UXY17852.1"/>
    </source>
</evidence>
<accession>A0ABY6DV05</accession>
<dbReference type="InterPro" id="IPR036513">
    <property type="entry name" value="STAS_dom_sf"/>
</dbReference>
<reference evidence="4" key="1">
    <citation type="submission" date="2022-10" db="EMBL/GenBank/DDBJ databases">
        <authorList>
            <person name="Mo P."/>
        </authorList>
    </citation>
    <scope>NUCLEOTIDE SEQUENCE</scope>
    <source>
        <strain evidence="4">HUAS 13-4</strain>
    </source>
</reference>
<feature type="domain" description="STAS" evidence="3">
    <location>
        <begin position="1"/>
        <end position="106"/>
    </location>
</feature>
<evidence type="ECO:0000259" key="3">
    <source>
        <dbReference type="PROSITE" id="PS50801"/>
    </source>
</evidence>
<protein>
    <recommendedName>
        <fullName evidence="2">Anti-sigma factor antagonist</fullName>
    </recommendedName>
</protein>
<comment type="similarity">
    <text evidence="1 2">Belongs to the anti-sigma-factor antagonist family.</text>
</comment>
<dbReference type="RefSeq" id="WP_263227950.1">
    <property type="nucleotide sequence ID" value="NZ_CP106793.1"/>
</dbReference>
<organism evidence="4 5">
    <name type="scientific">Streptomyces cynarae</name>
    <dbReference type="NCBI Taxonomy" id="2981134"/>
    <lineage>
        <taxon>Bacteria</taxon>
        <taxon>Bacillati</taxon>
        <taxon>Actinomycetota</taxon>
        <taxon>Actinomycetes</taxon>
        <taxon>Kitasatosporales</taxon>
        <taxon>Streptomycetaceae</taxon>
        <taxon>Streptomyces</taxon>
    </lineage>
</organism>
<evidence type="ECO:0000313" key="5">
    <source>
        <dbReference type="Proteomes" id="UP001061298"/>
    </source>
</evidence>
<dbReference type="NCBIfam" id="TIGR00377">
    <property type="entry name" value="ant_ant_sig"/>
    <property type="match status" value="1"/>
</dbReference>
<dbReference type="InterPro" id="IPR002645">
    <property type="entry name" value="STAS_dom"/>
</dbReference>
<evidence type="ECO:0000256" key="1">
    <source>
        <dbReference type="ARBA" id="ARBA00009013"/>
    </source>
</evidence>
<proteinExistence type="inferred from homology"/>
<dbReference type="PANTHER" id="PTHR33495">
    <property type="entry name" value="ANTI-SIGMA FACTOR ANTAGONIST TM_1081-RELATED-RELATED"/>
    <property type="match status" value="1"/>
</dbReference>
<dbReference type="SUPFAM" id="SSF52091">
    <property type="entry name" value="SpoIIaa-like"/>
    <property type="match status" value="1"/>
</dbReference>
<dbReference type="Gene3D" id="3.30.750.24">
    <property type="entry name" value="STAS domain"/>
    <property type="match status" value="1"/>
</dbReference>
<keyword evidence="5" id="KW-1185">Reference proteome</keyword>
<dbReference type="InterPro" id="IPR003658">
    <property type="entry name" value="Anti-sigma_ant"/>
</dbReference>
<dbReference type="CDD" id="cd07043">
    <property type="entry name" value="STAS_anti-anti-sigma_factors"/>
    <property type="match status" value="1"/>
</dbReference>